<keyword evidence="4" id="KW-0028">Amino-acid biosynthesis</keyword>
<keyword evidence="5" id="KW-0057">Aromatic amino acid biosynthesis</keyword>
<evidence type="ECO:0000256" key="1">
    <source>
        <dbReference type="ARBA" id="ARBA00005044"/>
    </source>
</evidence>
<dbReference type="PANTHER" id="PTHR21085">
    <property type="entry name" value="CHORISMATE SYNTHASE"/>
    <property type="match status" value="1"/>
</dbReference>
<dbReference type="GO" id="GO:0005829">
    <property type="term" value="C:cytosol"/>
    <property type="evidence" value="ECO:0007669"/>
    <property type="project" value="TreeGrafter"/>
</dbReference>
<organism evidence="7 8">
    <name type="scientific">Trema orientale</name>
    <name type="common">Charcoal tree</name>
    <name type="synonym">Celtis orientalis</name>
    <dbReference type="NCBI Taxonomy" id="63057"/>
    <lineage>
        <taxon>Eukaryota</taxon>
        <taxon>Viridiplantae</taxon>
        <taxon>Streptophyta</taxon>
        <taxon>Embryophyta</taxon>
        <taxon>Tracheophyta</taxon>
        <taxon>Spermatophyta</taxon>
        <taxon>Magnoliopsida</taxon>
        <taxon>eudicotyledons</taxon>
        <taxon>Gunneridae</taxon>
        <taxon>Pentapetalae</taxon>
        <taxon>rosids</taxon>
        <taxon>fabids</taxon>
        <taxon>Rosales</taxon>
        <taxon>Cannabaceae</taxon>
        <taxon>Trema</taxon>
    </lineage>
</organism>
<dbReference type="GO" id="GO:0004107">
    <property type="term" value="F:chorismate synthase activity"/>
    <property type="evidence" value="ECO:0007669"/>
    <property type="project" value="UniProtKB-EC"/>
</dbReference>
<dbReference type="STRING" id="63057.A0A2P5BQ59"/>
<dbReference type="InParanoid" id="A0A2P5BQ59"/>
<keyword evidence="8" id="KW-1185">Reference proteome</keyword>
<dbReference type="GO" id="GO:0008652">
    <property type="term" value="P:amino acid biosynthetic process"/>
    <property type="evidence" value="ECO:0007669"/>
    <property type="project" value="UniProtKB-KW"/>
</dbReference>
<evidence type="ECO:0000256" key="2">
    <source>
        <dbReference type="ARBA" id="ARBA00008014"/>
    </source>
</evidence>
<name>A0A2P5BQ59_TREOI</name>
<feature type="non-terminal residue" evidence="7">
    <location>
        <position position="1"/>
    </location>
</feature>
<keyword evidence="6" id="KW-0456">Lyase</keyword>
<evidence type="ECO:0000256" key="3">
    <source>
        <dbReference type="ARBA" id="ARBA00013036"/>
    </source>
</evidence>
<dbReference type="GO" id="GO:0009423">
    <property type="term" value="P:chorismate biosynthetic process"/>
    <property type="evidence" value="ECO:0007669"/>
    <property type="project" value="TreeGrafter"/>
</dbReference>
<dbReference type="GO" id="GO:0010181">
    <property type="term" value="F:FMN binding"/>
    <property type="evidence" value="ECO:0007669"/>
    <property type="project" value="TreeGrafter"/>
</dbReference>
<dbReference type="InterPro" id="IPR000453">
    <property type="entry name" value="Chorismate_synth"/>
</dbReference>
<dbReference type="Pfam" id="PF01264">
    <property type="entry name" value="Chorismate_synt"/>
    <property type="match status" value="1"/>
</dbReference>
<evidence type="ECO:0000256" key="5">
    <source>
        <dbReference type="ARBA" id="ARBA00023141"/>
    </source>
</evidence>
<evidence type="ECO:0000256" key="6">
    <source>
        <dbReference type="ARBA" id="ARBA00023239"/>
    </source>
</evidence>
<dbReference type="EC" id="4.2.3.5" evidence="3"/>
<dbReference type="InterPro" id="IPR035904">
    <property type="entry name" value="Chorismate_synth_AroC_sf"/>
</dbReference>
<evidence type="ECO:0000313" key="7">
    <source>
        <dbReference type="EMBL" id="PON50916.1"/>
    </source>
</evidence>
<gene>
    <name evidence="7" type="ORF">TorRG33x02_312590</name>
</gene>
<dbReference type="OrthoDB" id="1721239at2759"/>
<comment type="similarity">
    <text evidence="2">Belongs to the chorismate synthase family.</text>
</comment>
<dbReference type="PANTHER" id="PTHR21085:SF0">
    <property type="entry name" value="CHORISMATE SYNTHASE"/>
    <property type="match status" value="1"/>
</dbReference>
<evidence type="ECO:0000256" key="4">
    <source>
        <dbReference type="ARBA" id="ARBA00022605"/>
    </source>
</evidence>
<comment type="caution">
    <text evidence="7">The sequence shown here is derived from an EMBL/GenBank/DDBJ whole genome shotgun (WGS) entry which is preliminary data.</text>
</comment>
<reference evidence="8" key="1">
    <citation type="submission" date="2016-06" db="EMBL/GenBank/DDBJ databases">
        <title>Parallel loss of symbiosis genes in relatives of nitrogen-fixing non-legume Parasponia.</title>
        <authorList>
            <person name="Van Velzen R."/>
            <person name="Holmer R."/>
            <person name="Bu F."/>
            <person name="Rutten L."/>
            <person name="Van Zeijl A."/>
            <person name="Liu W."/>
            <person name="Santuari L."/>
            <person name="Cao Q."/>
            <person name="Sharma T."/>
            <person name="Shen D."/>
            <person name="Roswanjaya Y."/>
            <person name="Wardhani T."/>
            <person name="Kalhor M.S."/>
            <person name="Jansen J."/>
            <person name="Van den Hoogen J."/>
            <person name="Gungor B."/>
            <person name="Hartog M."/>
            <person name="Hontelez J."/>
            <person name="Verver J."/>
            <person name="Yang W.-C."/>
            <person name="Schijlen E."/>
            <person name="Repin R."/>
            <person name="Schilthuizen M."/>
            <person name="Schranz E."/>
            <person name="Heidstra R."/>
            <person name="Miyata K."/>
            <person name="Fedorova E."/>
            <person name="Kohlen W."/>
            <person name="Bisseling T."/>
            <person name="Smit S."/>
            <person name="Geurts R."/>
        </authorList>
    </citation>
    <scope>NUCLEOTIDE SEQUENCE [LARGE SCALE GENOMIC DNA]</scope>
    <source>
        <strain evidence="8">cv. RG33-2</strain>
    </source>
</reference>
<dbReference type="Gene3D" id="3.60.150.10">
    <property type="entry name" value="Chorismate synthase AroC"/>
    <property type="match status" value="1"/>
</dbReference>
<dbReference type="Proteomes" id="UP000237000">
    <property type="component" value="Unassembled WGS sequence"/>
</dbReference>
<dbReference type="SUPFAM" id="SSF103263">
    <property type="entry name" value="Chorismate synthase, AroC"/>
    <property type="match status" value="1"/>
</dbReference>
<proteinExistence type="inferred from homology"/>
<accession>A0A2P5BQ59</accession>
<dbReference type="AlphaFoldDB" id="A0A2P5BQ59"/>
<sequence length="81" mass="9134">KKQLTLTRDKKETELITRGRHDPCVVPRAVPVVEDMVAIVLVDQLMAQYAHGNLFPLNQDLQEPLKLPKFVEVNETAALSL</sequence>
<evidence type="ECO:0000313" key="8">
    <source>
        <dbReference type="Proteomes" id="UP000237000"/>
    </source>
</evidence>
<dbReference type="GO" id="GO:0009073">
    <property type="term" value="P:aromatic amino acid family biosynthetic process"/>
    <property type="evidence" value="ECO:0007669"/>
    <property type="project" value="UniProtKB-KW"/>
</dbReference>
<protein>
    <recommendedName>
        <fullName evidence="3">chorismate synthase</fullName>
        <ecNumber evidence="3">4.2.3.5</ecNumber>
    </recommendedName>
</protein>
<dbReference type="EMBL" id="JXTC01000480">
    <property type="protein sequence ID" value="PON50916.1"/>
    <property type="molecule type" value="Genomic_DNA"/>
</dbReference>
<comment type="pathway">
    <text evidence="1">Metabolic intermediate biosynthesis; chorismate biosynthesis; chorismate from D-erythrose 4-phosphate and phosphoenolpyruvate: step 7/7.</text>
</comment>